<name>A0A0P6XVB7_9CHLR</name>
<evidence type="ECO:0000256" key="1">
    <source>
        <dbReference type="SAM" id="MobiDB-lite"/>
    </source>
</evidence>
<dbReference type="STRING" id="229920.ADM99_03635"/>
<dbReference type="Proteomes" id="UP000050430">
    <property type="component" value="Unassembled WGS sequence"/>
</dbReference>
<keyword evidence="2" id="KW-1133">Transmembrane helix</keyword>
<comment type="caution">
    <text evidence="3">The sequence shown here is derived from an EMBL/GenBank/DDBJ whole genome shotgun (WGS) entry which is preliminary data.</text>
</comment>
<proteinExistence type="predicted"/>
<reference evidence="3 4" key="1">
    <citation type="submission" date="2015-07" db="EMBL/GenBank/DDBJ databases">
        <title>Genome sequence of Leptolinea tardivitalis DSM 16556.</title>
        <authorList>
            <person name="Hemp J."/>
            <person name="Ward L.M."/>
            <person name="Pace L.A."/>
            <person name="Fischer W.W."/>
        </authorList>
    </citation>
    <scope>NUCLEOTIDE SEQUENCE [LARGE SCALE GENOMIC DNA]</scope>
    <source>
        <strain evidence="3 4">YMTK-2</strain>
    </source>
</reference>
<keyword evidence="4" id="KW-1185">Reference proteome</keyword>
<organism evidence="3 4">
    <name type="scientific">Leptolinea tardivitalis</name>
    <dbReference type="NCBI Taxonomy" id="229920"/>
    <lineage>
        <taxon>Bacteria</taxon>
        <taxon>Bacillati</taxon>
        <taxon>Chloroflexota</taxon>
        <taxon>Anaerolineae</taxon>
        <taxon>Anaerolineales</taxon>
        <taxon>Anaerolineaceae</taxon>
        <taxon>Leptolinea</taxon>
    </lineage>
</organism>
<gene>
    <name evidence="3" type="ORF">ADM99_03635</name>
</gene>
<feature type="region of interest" description="Disordered" evidence="1">
    <location>
        <begin position="96"/>
        <end position="116"/>
    </location>
</feature>
<evidence type="ECO:0000256" key="2">
    <source>
        <dbReference type="SAM" id="Phobius"/>
    </source>
</evidence>
<evidence type="ECO:0000313" key="4">
    <source>
        <dbReference type="Proteomes" id="UP000050430"/>
    </source>
</evidence>
<evidence type="ECO:0000313" key="3">
    <source>
        <dbReference type="EMBL" id="KPL73319.1"/>
    </source>
</evidence>
<dbReference type="EMBL" id="LGCK01000006">
    <property type="protein sequence ID" value="KPL73319.1"/>
    <property type="molecule type" value="Genomic_DNA"/>
</dbReference>
<keyword evidence="2" id="KW-0812">Transmembrane</keyword>
<accession>A0A0P6XVB7</accession>
<protein>
    <submittedName>
        <fullName evidence="3">Uncharacterized protein</fullName>
    </submittedName>
</protein>
<sequence length="302" mass="33919">MRGEEMVFSMILVIIGVAALIKGEFRISKKQGFSNSTVRVLSIVLITGSLLGGFATAWITWITLIMVIAAGVFFLETMPEESQSVQDKTTVKVNSPSNGSTFLPTAPSFQKKSNTSSSSIPLFTGNLNFDNFRSGVDNSDTRLLDDDKTVNNRGGSIRPTIPVYSEFTVYNIRTSFSKKPGQPSRCPKCGGNLKVSVLQPSQSVRMDLHTRKLMENHRYSYLFNCEKCQWWCFRENWKSSKRHNYIFDFLVAGAITGSALSTNLFTTPRENPQPWMEALMYPDLYSQAENLPRDLARMFPLG</sequence>
<dbReference type="AlphaFoldDB" id="A0A0P6XVB7"/>
<feature type="transmembrane region" description="Helical" evidence="2">
    <location>
        <begin position="37"/>
        <end position="55"/>
    </location>
</feature>
<keyword evidence="2" id="KW-0472">Membrane</keyword>
<feature type="transmembrane region" description="Helical" evidence="2">
    <location>
        <begin position="6"/>
        <end position="25"/>
    </location>
</feature>